<gene>
    <name evidence="7" type="ORF">RSPPHO_02024</name>
</gene>
<keyword evidence="2" id="KW-1003">Cell membrane</keyword>
<dbReference type="GO" id="GO:0015171">
    <property type="term" value="F:amino acid transmembrane transporter activity"/>
    <property type="evidence" value="ECO:0007669"/>
    <property type="project" value="TreeGrafter"/>
</dbReference>
<dbReference type="Pfam" id="PF01810">
    <property type="entry name" value="LysE"/>
    <property type="match status" value="1"/>
</dbReference>
<evidence type="ECO:0000256" key="2">
    <source>
        <dbReference type="ARBA" id="ARBA00022475"/>
    </source>
</evidence>
<evidence type="ECO:0000313" key="8">
    <source>
        <dbReference type="Proteomes" id="UP000033220"/>
    </source>
</evidence>
<dbReference type="Proteomes" id="UP000033220">
    <property type="component" value="Chromosome DSM 122"/>
</dbReference>
<dbReference type="HOGENOM" id="CLU_079569_0_0_5"/>
<evidence type="ECO:0000256" key="6">
    <source>
        <dbReference type="SAM" id="Phobius"/>
    </source>
</evidence>
<dbReference type="EMBL" id="HE663493">
    <property type="protein sequence ID" value="CCG08650.1"/>
    <property type="molecule type" value="Genomic_DNA"/>
</dbReference>
<comment type="subcellular location">
    <subcellularLocation>
        <location evidence="1">Cell membrane</location>
        <topology evidence="1">Multi-pass membrane protein</topology>
    </subcellularLocation>
</comment>
<evidence type="ECO:0000256" key="5">
    <source>
        <dbReference type="ARBA" id="ARBA00023136"/>
    </source>
</evidence>
<keyword evidence="8" id="KW-1185">Reference proteome</keyword>
<feature type="transmembrane region" description="Helical" evidence="6">
    <location>
        <begin position="143"/>
        <end position="170"/>
    </location>
</feature>
<dbReference type="eggNOG" id="COG1280">
    <property type="taxonomic scope" value="Bacteria"/>
</dbReference>
<organism evidence="7 8">
    <name type="scientific">Pararhodospirillum photometricum DSM 122</name>
    <dbReference type="NCBI Taxonomy" id="1150469"/>
    <lineage>
        <taxon>Bacteria</taxon>
        <taxon>Pseudomonadati</taxon>
        <taxon>Pseudomonadota</taxon>
        <taxon>Alphaproteobacteria</taxon>
        <taxon>Rhodospirillales</taxon>
        <taxon>Rhodospirillaceae</taxon>
        <taxon>Pararhodospirillum</taxon>
    </lineage>
</organism>
<keyword evidence="3 6" id="KW-0812">Transmembrane</keyword>
<feature type="transmembrane region" description="Helical" evidence="6">
    <location>
        <begin position="85"/>
        <end position="106"/>
    </location>
</feature>
<dbReference type="STRING" id="1150469.RSPPHO_02024"/>
<dbReference type="PANTHER" id="PTHR30086:SF19">
    <property type="entry name" value="THREONINE EFFLUX PROTEIN"/>
    <property type="match status" value="1"/>
</dbReference>
<dbReference type="PATRIC" id="fig|1150469.3.peg.2276"/>
<evidence type="ECO:0000256" key="3">
    <source>
        <dbReference type="ARBA" id="ARBA00022692"/>
    </source>
</evidence>
<evidence type="ECO:0000256" key="4">
    <source>
        <dbReference type="ARBA" id="ARBA00022989"/>
    </source>
</evidence>
<sequence length="221" mass="23271">MPPHDPSMKGAGAIMSVMEAVWTLGSIGVVQLLAVISPGPSFLIVARTAVARSRTEGAKIAVGLAAGTVVWSTGALVGLTSLFHAVPVAFTIMKVLGALFLLWIAFQTFRHAAQPLDLEPSTERGVENPFVKGFLTQIANPKVAVFFGSIFIALLPAAPPLWMSVALVAIVSFNELWWYSLVALGCGSGPVRTLYLKAKTTVDRVTGLFLGALGLKLLADA</sequence>
<accession>H6SKY5</accession>
<dbReference type="KEGG" id="rpm:RSPPHO_02024"/>
<evidence type="ECO:0000313" key="7">
    <source>
        <dbReference type="EMBL" id="CCG08650.1"/>
    </source>
</evidence>
<proteinExistence type="predicted"/>
<feature type="transmembrane region" description="Helical" evidence="6">
    <location>
        <begin position="20"/>
        <end position="46"/>
    </location>
</feature>
<feature type="transmembrane region" description="Helical" evidence="6">
    <location>
        <begin position="176"/>
        <end position="195"/>
    </location>
</feature>
<dbReference type="PANTHER" id="PTHR30086">
    <property type="entry name" value="ARGININE EXPORTER PROTEIN ARGO"/>
    <property type="match status" value="1"/>
</dbReference>
<protein>
    <submittedName>
        <fullName evidence="7">Lysine exporter protein (LYSE/YGGA)</fullName>
    </submittedName>
</protein>
<dbReference type="InterPro" id="IPR001123">
    <property type="entry name" value="LeuE-type"/>
</dbReference>
<keyword evidence="4 6" id="KW-1133">Transmembrane helix</keyword>
<reference evidence="7 8" key="1">
    <citation type="submission" date="2012-02" db="EMBL/GenBank/DDBJ databases">
        <title>Shotgun genome sequence of Phaeospirillum photometricum DSM 122.</title>
        <authorList>
            <person name="Duquesne K."/>
            <person name="Sturgis J."/>
        </authorList>
    </citation>
    <scope>NUCLEOTIDE SEQUENCE [LARGE SCALE GENOMIC DNA]</scope>
    <source>
        <strain evidence="8">DSM122</strain>
    </source>
</reference>
<dbReference type="GO" id="GO:0005886">
    <property type="term" value="C:plasma membrane"/>
    <property type="evidence" value="ECO:0007669"/>
    <property type="project" value="UniProtKB-SubCell"/>
</dbReference>
<name>H6SKY5_PARPM</name>
<keyword evidence="5 6" id="KW-0472">Membrane</keyword>
<feature type="transmembrane region" description="Helical" evidence="6">
    <location>
        <begin position="58"/>
        <end position="79"/>
    </location>
</feature>
<evidence type="ECO:0000256" key="1">
    <source>
        <dbReference type="ARBA" id="ARBA00004651"/>
    </source>
</evidence>
<dbReference type="AlphaFoldDB" id="H6SKY5"/>